<protein>
    <submittedName>
        <fullName evidence="2">Uncharacterized protein</fullName>
    </submittedName>
</protein>
<dbReference type="EMBL" id="CAJPIZ010017503">
    <property type="protein sequence ID" value="CAG2116136.1"/>
    <property type="molecule type" value="Genomic_DNA"/>
</dbReference>
<feature type="compositionally biased region" description="Pro residues" evidence="1">
    <location>
        <begin position="103"/>
        <end position="112"/>
    </location>
</feature>
<keyword evidence="3" id="KW-1185">Reference proteome</keyword>
<gene>
    <name evidence="2" type="ORF">OSB1V03_LOCUS16097</name>
</gene>
<dbReference type="EMBL" id="OC872078">
    <property type="protein sequence ID" value="CAD7635706.1"/>
    <property type="molecule type" value="Genomic_DNA"/>
</dbReference>
<name>A0A7R9Q7V3_9ACAR</name>
<proteinExistence type="predicted"/>
<feature type="compositionally biased region" description="Polar residues" evidence="1">
    <location>
        <begin position="71"/>
        <end position="93"/>
    </location>
</feature>
<feature type="region of interest" description="Disordered" evidence="1">
    <location>
        <begin position="55"/>
        <end position="125"/>
    </location>
</feature>
<organism evidence="2">
    <name type="scientific">Medioppia subpectinata</name>
    <dbReference type="NCBI Taxonomy" id="1979941"/>
    <lineage>
        <taxon>Eukaryota</taxon>
        <taxon>Metazoa</taxon>
        <taxon>Ecdysozoa</taxon>
        <taxon>Arthropoda</taxon>
        <taxon>Chelicerata</taxon>
        <taxon>Arachnida</taxon>
        <taxon>Acari</taxon>
        <taxon>Acariformes</taxon>
        <taxon>Sarcoptiformes</taxon>
        <taxon>Oribatida</taxon>
        <taxon>Brachypylina</taxon>
        <taxon>Oppioidea</taxon>
        <taxon>Oppiidae</taxon>
        <taxon>Medioppia</taxon>
    </lineage>
</organism>
<dbReference type="AlphaFoldDB" id="A0A7R9Q7V3"/>
<evidence type="ECO:0000313" key="2">
    <source>
        <dbReference type="EMBL" id="CAD7635706.1"/>
    </source>
</evidence>
<sequence>MRIQRLNCPNITRDSPTDPSNCHNMIVAIKRPNSTIGIPNSTIEPMFYTADEFKPTTREKATSLTLDPKTYPNSQSNTPNGSPRTSPRTSIILNGNILSSLSPIPPIRPPAPFSSKTHIYDNHLS</sequence>
<accession>A0A7R9Q7V3</accession>
<evidence type="ECO:0000256" key="1">
    <source>
        <dbReference type="SAM" id="MobiDB-lite"/>
    </source>
</evidence>
<evidence type="ECO:0000313" key="3">
    <source>
        <dbReference type="Proteomes" id="UP000759131"/>
    </source>
</evidence>
<dbReference type="Proteomes" id="UP000759131">
    <property type="component" value="Unassembled WGS sequence"/>
</dbReference>
<feature type="non-terminal residue" evidence="2">
    <location>
        <position position="125"/>
    </location>
</feature>
<reference evidence="2" key="1">
    <citation type="submission" date="2020-11" db="EMBL/GenBank/DDBJ databases">
        <authorList>
            <person name="Tran Van P."/>
        </authorList>
    </citation>
    <scope>NUCLEOTIDE SEQUENCE</scope>
</reference>